<sequence>MASADMQAGATRYDLQPLEDALEARGLEGIYTRDFMVQLSNDTANIRSGELSLAAVKHENTAPAWLRNRLTGEVNPPNPGLRTYSGHWYNSYLRMAAYGYAKGPDLLIEARHKDGLIAPPGHVFDPCKTCSPVQLTSHTPHQDDQLAQKQQTWAACNDVLGVSRTRTLIQLQIIQHYLQSGAPRMDKVVCMGLGSLSRQTGTLSGLDAWFRPYSQHIVALSIAKALDDLYEQQYERYGEIDTKVRVLAQDPGYSDSDKQVLAENGITVLEDPNGLLAIDENTFVMSAFPSFPLYEIIADMLPGSGPAAIFDASLPTSVTGPHVSSAMRFNEFAAPRVKKMLREWRAHALRWDEQELLEINEKLQMAVDWLPRMHLFLQGSSGLKNVDQRIEEDIHQRQNTVDEMLPSGIQWLRQHIIRLIKS</sequence>
<protein>
    <recommendedName>
        <fullName evidence="1">SRR1-like domain-containing protein</fullName>
    </recommendedName>
</protein>
<dbReference type="AlphaFoldDB" id="A0A9P6GQR6"/>
<comment type="caution">
    <text evidence="2">The sequence shown here is derived from an EMBL/GenBank/DDBJ whole genome shotgun (WGS) entry which is preliminary data.</text>
</comment>
<reference evidence="2" key="1">
    <citation type="journal article" date="2020" name="Mol. Plant Microbe Interact.">
        <title>Genome Sequence of the Biocontrol Agent Coniothyrium minitans strain Conio (IMI 134523).</title>
        <authorList>
            <person name="Patel D."/>
            <person name="Shittu T.A."/>
            <person name="Baroncelli R."/>
            <person name="Muthumeenakshi S."/>
            <person name="Osborne T.H."/>
            <person name="Janganan T.K."/>
            <person name="Sreenivasaprasad S."/>
        </authorList>
    </citation>
    <scope>NUCLEOTIDE SEQUENCE</scope>
    <source>
        <strain evidence="2">Conio</strain>
    </source>
</reference>
<keyword evidence="3" id="KW-1185">Reference proteome</keyword>
<evidence type="ECO:0000313" key="2">
    <source>
        <dbReference type="EMBL" id="KAF9739818.1"/>
    </source>
</evidence>
<evidence type="ECO:0000259" key="1">
    <source>
        <dbReference type="Pfam" id="PF07985"/>
    </source>
</evidence>
<dbReference type="Proteomes" id="UP000756921">
    <property type="component" value="Unassembled WGS sequence"/>
</dbReference>
<proteinExistence type="predicted"/>
<dbReference type="PANTHER" id="PTHR42080:SF1">
    <property type="entry name" value="SRR1-LIKE DOMAIN-CONTAINING PROTEIN"/>
    <property type="match status" value="1"/>
</dbReference>
<dbReference type="Pfam" id="PF07985">
    <property type="entry name" value="SRR1"/>
    <property type="match status" value="1"/>
</dbReference>
<dbReference type="EMBL" id="WJXW01000002">
    <property type="protein sequence ID" value="KAF9739818.1"/>
    <property type="molecule type" value="Genomic_DNA"/>
</dbReference>
<evidence type="ECO:0000313" key="3">
    <source>
        <dbReference type="Proteomes" id="UP000756921"/>
    </source>
</evidence>
<dbReference type="InterPro" id="IPR012942">
    <property type="entry name" value="SRR1-like"/>
</dbReference>
<accession>A0A9P6GQR6</accession>
<feature type="domain" description="SRR1-like" evidence="1">
    <location>
        <begin position="179"/>
        <end position="297"/>
    </location>
</feature>
<dbReference type="PANTHER" id="PTHR42080">
    <property type="entry name" value="SRR1 DOMAIN-CONTAINING PROTEIN"/>
    <property type="match status" value="1"/>
</dbReference>
<dbReference type="OrthoDB" id="3731329at2759"/>
<name>A0A9P6GQR6_9PLEO</name>
<organism evidence="2 3">
    <name type="scientific">Paraphaeosphaeria minitans</name>
    <dbReference type="NCBI Taxonomy" id="565426"/>
    <lineage>
        <taxon>Eukaryota</taxon>
        <taxon>Fungi</taxon>
        <taxon>Dikarya</taxon>
        <taxon>Ascomycota</taxon>
        <taxon>Pezizomycotina</taxon>
        <taxon>Dothideomycetes</taxon>
        <taxon>Pleosporomycetidae</taxon>
        <taxon>Pleosporales</taxon>
        <taxon>Massarineae</taxon>
        <taxon>Didymosphaeriaceae</taxon>
        <taxon>Paraphaeosphaeria</taxon>
    </lineage>
</organism>
<gene>
    <name evidence="2" type="ORF">PMIN01_02452</name>
</gene>